<dbReference type="InterPro" id="IPR049722">
    <property type="entry name" value="Prli42-like"/>
</dbReference>
<name>A0ABV7CSA9_9BACI</name>
<evidence type="ECO:0000256" key="1">
    <source>
        <dbReference type="SAM" id="Phobius"/>
    </source>
</evidence>
<feature type="transmembrane region" description="Helical" evidence="1">
    <location>
        <begin position="16"/>
        <end position="37"/>
    </location>
</feature>
<dbReference type="NCBIfam" id="NF033880">
    <property type="entry name" value="Prli42"/>
    <property type="match status" value="1"/>
</dbReference>
<accession>A0ABV7CSA9</accession>
<dbReference type="EMBL" id="JBHRSA010000004">
    <property type="protein sequence ID" value="MFC3039003.1"/>
    <property type="molecule type" value="Genomic_DNA"/>
</dbReference>
<organism evidence="2 3">
    <name type="scientific">Virgibacillus xinjiangensis</name>
    <dbReference type="NCBI Taxonomy" id="393090"/>
    <lineage>
        <taxon>Bacteria</taxon>
        <taxon>Bacillati</taxon>
        <taxon>Bacillota</taxon>
        <taxon>Bacilli</taxon>
        <taxon>Bacillales</taxon>
        <taxon>Bacillaceae</taxon>
        <taxon>Virgibacillus</taxon>
    </lineage>
</organism>
<keyword evidence="1" id="KW-0472">Membrane</keyword>
<keyword evidence="3" id="KW-1185">Reference proteome</keyword>
<dbReference type="RefSeq" id="WP_390267558.1">
    <property type="nucleotide sequence ID" value="NZ_JBHRSA010000004.1"/>
</dbReference>
<sequence length="38" mass="4560">MAAKPKRSKRERRVKFMVYIMIIAMLLSTFTYAFSLFI</sequence>
<proteinExistence type="predicted"/>
<comment type="caution">
    <text evidence="2">The sequence shown here is derived from an EMBL/GenBank/DDBJ whole genome shotgun (WGS) entry which is preliminary data.</text>
</comment>
<keyword evidence="1" id="KW-1133">Transmembrane helix</keyword>
<reference evidence="3" key="1">
    <citation type="journal article" date="2019" name="Int. J. Syst. Evol. Microbiol.">
        <title>The Global Catalogue of Microorganisms (GCM) 10K type strain sequencing project: providing services to taxonomists for standard genome sequencing and annotation.</title>
        <authorList>
            <consortium name="The Broad Institute Genomics Platform"/>
            <consortium name="The Broad Institute Genome Sequencing Center for Infectious Disease"/>
            <person name="Wu L."/>
            <person name="Ma J."/>
        </authorList>
    </citation>
    <scope>NUCLEOTIDE SEQUENCE [LARGE SCALE GENOMIC DNA]</scope>
    <source>
        <strain evidence="3">KCTC 13128</strain>
    </source>
</reference>
<dbReference type="Proteomes" id="UP001595279">
    <property type="component" value="Unassembled WGS sequence"/>
</dbReference>
<keyword evidence="1" id="KW-0812">Transmembrane</keyword>
<evidence type="ECO:0000313" key="3">
    <source>
        <dbReference type="Proteomes" id="UP001595279"/>
    </source>
</evidence>
<gene>
    <name evidence="2" type="primary">prli42</name>
    <name evidence="2" type="ORF">ACFOGI_01885</name>
</gene>
<evidence type="ECO:0000313" key="2">
    <source>
        <dbReference type="EMBL" id="MFC3039003.1"/>
    </source>
</evidence>
<protein>
    <submittedName>
        <fullName evidence="2">Stressosome-associated protein Prli42</fullName>
    </submittedName>
</protein>